<reference evidence="2" key="1">
    <citation type="journal article" date="2023" name="Mol. Phylogenet. Evol.">
        <title>Genome-scale phylogeny and comparative genomics of the fungal order Sordariales.</title>
        <authorList>
            <person name="Hensen N."/>
            <person name="Bonometti L."/>
            <person name="Westerberg I."/>
            <person name="Brannstrom I.O."/>
            <person name="Guillou S."/>
            <person name="Cros-Aarteil S."/>
            <person name="Calhoun S."/>
            <person name="Haridas S."/>
            <person name="Kuo A."/>
            <person name="Mondo S."/>
            <person name="Pangilinan J."/>
            <person name="Riley R."/>
            <person name="LaButti K."/>
            <person name="Andreopoulos B."/>
            <person name="Lipzen A."/>
            <person name="Chen C."/>
            <person name="Yan M."/>
            <person name="Daum C."/>
            <person name="Ng V."/>
            <person name="Clum A."/>
            <person name="Steindorff A."/>
            <person name="Ohm R.A."/>
            <person name="Martin F."/>
            <person name="Silar P."/>
            <person name="Natvig D.O."/>
            <person name="Lalanne C."/>
            <person name="Gautier V."/>
            <person name="Ament-Velasquez S.L."/>
            <person name="Kruys A."/>
            <person name="Hutchinson M.I."/>
            <person name="Powell A.J."/>
            <person name="Barry K."/>
            <person name="Miller A.N."/>
            <person name="Grigoriev I.V."/>
            <person name="Debuchy R."/>
            <person name="Gladieux P."/>
            <person name="Hiltunen Thoren M."/>
            <person name="Johannesson H."/>
        </authorList>
    </citation>
    <scope>NUCLEOTIDE SEQUENCE</scope>
    <source>
        <strain evidence="2">CBS 103.79</strain>
    </source>
</reference>
<dbReference type="AlphaFoldDB" id="A0AAN6MC20"/>
<evidence type="ECO:0000313" key="2">
    <source>
        <dbReference type="EMBL" id="KAK3898015.1"/>
    </source>
</evidence>
<keyword evidence="3" id="KW-1185">Reference proteome</keyword>
<reference evidence="2" key="2">
    <citation type="submission" date="2023-05" db="EMBL/GenBank/DDBJ databases">
        <authorList>
            <consortium name="Lawrence Berkeley National Laboratory"/>
            <person name="Steindorff A."/>
            <person name="Hensen N."/>
            <person name="Bonometti L."/>
            <person name="Westerberg I."/>
            <person name="Brannstrom I.O."/>
            <person name="Guillou S."/>
            <person name="Cros-Aarteil S."/>
            <person name="Calhoun S."/>
            <person name="Haridas S."/>
            <person name="Kuo A."/>
            <person name="Mondo S."/>
            <person name="Pangilinan J."/>
            <person name="Riley R."/>
            <person name="Labutti K."/>
            <person name="Andreopoulos B."/>
            <person name="Lipzen A."/>
            <person name="Chen C."/>
            <person name="Yanf M."/>
            <person name="Daum C."/>
            <person name="Ng V."/>
            <person name="Clum A."/>
            <person name="Ohm R."/>
            <person name="Martin F."/>
            <person name="Silar P."/>
            <person name="Natvig D."/>
            <person name="Lalanne C."/>
            <person name="Gautier V."/>
            <person name="Ament-Velasquez S.L."/>
            <person name="Kruys A."/>
            <person name="Hutchinson M.I."/>
            <person name="Powell A.J."/>
            <person name="Barry K."/>
            <person name="Miller A.N."/>
            <person name="Grigoriev I.V."/>
            <person name="Debuchy R."/>
            <person name="Gladieux P."/>
            <person name="Thoren M.H."/>
            <person name="Johannesson H."/>
        </authorList>
    </citation>
    <scope>NUCLEOTIDE SEQUENCE</scope>
    <source>
        <strain evidence="2">CBS 103.79</strain>
    </source>
</reference>
<accession>A0AAN6MC20</accession>
<evidence type="ECO:0000256" key="1">
    <source>
        <dbReference type="SAM" id="MobiDB-lite"/>
    </source>
</evidence>
<dbReference type="Proteomes" id="UP001303889">
    <property type="component" value="Unassembled WGS sequence"/>
</dbReference>
<dbReference type="EMBL" id="MU856019">
    <property type="protein sequence ID" value="KAK3898015.1"/>
    <property type="molecule type" value="Genomic_DNA"/>
</dbReference>
<evidence type="ECO:0008006" key="4">
    <source>
        <dbReference type="Google" id="ProtNLM"/>
    </source>
</evidence>
<dbReference type="SUPFAM" id="SSF52047">
    <property type="entry name" value="RNI-like"/>
    <property type="match status" value="1"/>
</dbReference>
<sequence>MDTLPVELVRLVYDFCDGPSVRAFRLVAGRYADVGYEFLLDPHFTAVEWRDDVARLSAIASHPRLRGSIRALTFSFYKPDDLPPRHHHNPLPQQQPHDRTALLQAAWARYHALESTARALPPFHTRGPCLESSLSALPNLHRLSISLAPPPPSPSTISIPPSSYSPPCPKRSRTQATKNVNTLISALQQTTSLTSLSIDHLPLEIFRLPADRRHWSTCCARPFASLTTLNLVLDVPRGMLPSARFRAVNGLGQVLRYSKELKALSLAFRAAHAPMEKFVLEFRGLFAGEEFVFPRLTDLKLEGVSCGEEDLRGFLVRHGGSLERLRLGGRGLAREGEVSIGGVHLHEGSFRGLFAGLRGRMGRLRRFHMEGDVEAGEYMASSREVYLFRAVSDDDWTPVAGGKGACLGPEAKRWRRAEGMECVEPVDCLGLERFLVEGGEYPRLGRRARH</sequence>
<name>A0AAN6MC20_9PEZI</name>
<evidence type="ECO:0000313" key="3">
    <source>
        <dbReference type="Proteomes" id="UP001303889"/>
    </source>
</evidence>
<protein>
    <recommendedName>
        <fullName evidence="4">F-box domain-containing protein</fullName>
    </recommendedName>
</protein>
<comment type="caution">
    <text evidence="2">The sequence shown here is derived from an EMBL/GenBank/DDBJ whole genome shotgun (WGS) entry which is preliminary data.</text>
</comment>
<feature type="region of interest" description="Disordered" evidence="1">
    <location>
        <begin position="148"/>
        <end position="174"/>
    </location>
</feature>
<organism evidence="2 3">
    <name type="scientific">Staphylotrichum tortipilum</name>
    <dbReference type="NCBI Taxonomy" id="2831512"/>
    <lineage>
        <taxon>Eukaryota</taxon>
        <taxon>Fungi</taxon>
        <taxon>Dikarya</taxon>
        <taxon>Ascomycota</taxon>
        <taxon>Pezizomycotina</taxon>
        <taxon>Sordariomycetes</taxon>
        <taxon>Sordariomycetidae</taxon>
        <taxon>Sordariales</taxon>
        <taxon>Chaetomiaceae</taxon>
        <taxon>Staphylotrichum</taxon>
    </lineage>
</organism>
<gene>
    <name evidence="2" type="ORF">C8A05DRAFT_38405</name>
</gene>
<proteinExistence type="predicted"/>